<gene>
    <name evidence="2" type="ORF">KDL28_19625</name>
</gene>
<dbReference type="RefSeq" id="WP_252440795.1">
    <property type="nucleotide sequence ID" value="NZ_JAGSOV010000040.1"/>
</dbReference>
<dbReference type="Proteomes" id="UP001165283">
    <property type="component" value="Unassembled WGS sequence"/>
</dbReference>
<feature type="domain" description="DUF397" evidence="1">
    <location>
        <begin position="6"/>
        <end position="57"/>
    </location>
</feature>
<organism evidence="2 3">
    <name type="scientific">Pseudonocardia humida</name>
    <dbReference type="NCBI Taxonomy" id="2800819"/>
    <lineage>
        <taxon>Bacteria</taxon>
        <taxon>Bacillati</taxon>
        <taxon>Actinomycetota</taxon>
        <taxon>Actinomycetes</taxon>
        <taxon>Pseudonocardiales</taxon>
        <taxon>Pseudonocardiaceae</taxon>
        <taxon>Pseudonocardia</taxon>
    </lineage>
</organism>
<evidence type="ECO:0000313" key="3">
    <source>
        <dbReference type="Proteomes" id="UP001165283"/>
    </source>
</evidence>
<accession>A0ABT1A2N6</accession>
<evidence type="ECO:0000313" key="2">
    <source>
        <dbReference type="EMBL" id="MCO1657271.1"/>
    </source>
</evidence>
<comment type="caution">
    <text evidence="2">The sequence shown here is derived from an EMBL/GenBank/DDBJ whole genome shotgun (WGS) entry which is preliminary data.</text>
</comment>
<sequence length="67" mass="7381">MPDADLQWTKSTASIGNGACVEFATHDGEVLVRNSRCPEIVISCTPQEMAAFFEGVRRHEFDDLLAP</sequence>
<proteinExistence type="predicted"/>
<protein>
    <submittedName>
        <fullName evidence="2">DUF397 domain-containing protein</fullName>
    </submittedName>
</protein>
<name>A0ABT1A2N6_9PSEU</name>
<dbReference type="EMBL" id="JAGSOV010000040">
    <property type="protein sequence ID" value="MCO1657271.1"/>
    <property type="molecule type" value="Genomic_DNA"/>
</dbReference>
<evidence type="ECO:0000259" key="1">
    <source>
        <dbReference type="Pfam" id="PF04149"/>
    </source>
</evidence>
<dbReference type="Pfam" id="PF04149">
    <property type="entry name" value="DUF397"/>
    <property type="match status" value="1"/>
</dbReference>
<dbReference type="InterPro" id="IPR007278">
    <property type="entry name" value="DUF397"/>
</dbReference>
<keyword evidence="3" id="KW-1185">Reference proteome</keyword>
<reference evidence="2" key="1">
    <citation type="submission" date="2021-04" db="EMBL/GenBank/DDBJ databases">
        <title>Pseudonocardia sp. nov., isolated from sandy soil of mangrove forest.</title>
        <authorList>
            <person name="Zan Z."/>
            <person name="Huang R."/>
            <person name="Liu W."/>
        </authorList>
    </citation>
    <scope>NUCLEOTIDE SEQUENCE</scope>
    <source>
        <strain evidence="2">S2-4</strain>
    </source>
</reference>